<comment type="caution">
    <text evidence="1">The sequence shown here is derived from an EMBL/GenBank/DDBJ whole genome shotgun (WGS) entry which is preliminary data.</text>
</comment>
<name>A0A2H0BK44_9BACT</name>
<dbReference type="Proteomes" id="UP000229847">
    <property type="component" value="Unassembled WGS sequence"/>
</dbReference>
<protein>
    <submittedName>
        <fullName evidence="1">Uncharacterized protein</fullName>
    </submittedName>
</protein>
<gene>
    <name evidence="1" type="ORF">COX03_03435</name>
</gene>
<reference evidence="1 2" key="1">
    <citation type="submission" date="2017-09" db="EMBL/GenBank/DDBJ databases">
        <title>Depth-based differentiation of microbial function through sediment-hosted aquifers and enrichment of novel symbionts in the deep terrestrial subsurface.</title>
        <authorList>
            <person name="Probst A.J."/>
            <person name="Ladd B."/>
            <person name="Jarett J.K."/>
            <person name="Geller-Mcgrath D.E."/>
            <person name="Sieber C.M."/>
            <person name="Emerson J.B."/>
            <person name="Anantharaman K."/>
            <person name="Thomas B.C."/>
            <person name="Malmstrom R."/>
            <person name="Stieglmeier M."/>
            <person name="Klingl A."/>
            <person name="Woyke T."/>
            <person name="Ryan C.M."/>
            <person name="Banfield J.F."/>
        </authorList>
    </citation>
    <scope>NUCLEOTIDE SEQUENCE [LARGE SCALE GENOMIC DNA]</scope>
    <source>
        <strain evidence="1">CG22_combo_CG10-13_8_21_14_all_39_10</strain>
    </source>
</reference>
<accession>A0A2H0BK44</accession>
<evidence type="ECO:0000313" key="2">
    <source>
        <dbReference type="Proteomes" id="UP000229847"/>
    </source>
</evidence>
<proteinExistence type="predicted"/>
<dbReference type="EMBL" id="PCSW01000103">
    <property type="protein sequence ID" value="PIP57388.1"/>
    <property type="molecule type" value="Genomic_DNA"/>
</dbReference>
<dbReference type="AlphaFoldDB" id="A0A2H0BK44"/>
<sequence>MENAVFGLLLRDGLVPNTHIFYYKTKSGKEVGALFEASEELSCKNLNIITIAGDERVEDGIKIIKYV</sequence>
<evidence type="ECO:0000313" key="1">
    <source>
        <dbReference type="EMBL" id="PIP57388.1"/>
    </source>
</evidence>
<organism evidence="1 2">
    <name type="scientific">Candidatus Woesebacteria bacterium CG22_combo_CG10-13_8_21_14_all_39_10</name>
    <dbReference type="NCBI Taxonomy" id="1975059"/>
    <lineage>
        <taxon>Bacteria</taxon>
        <taxon>Candidatus Woeseibacteriota</taxon>
    </lineage>
</organism>